<feature type="signal peptide" evidence="6">
    <location>
        <begin position="1"/>
        <end position="23"/>
    </location>
</feature>
<evidence type="ECO:0000256" key="5">
    <source>
        <dbReference type="ARBA" id="ARBA00023186"/>
    </source>
</evidence>
<evidence type="ECO:0000259" key="7">
    <source>
        <dbReference type="Pfam" id="PF00345"/>
    </source>
</evidence>
<dbReference type="InterPro" id="IPR016147">
    <property type="entry name" value="Pili_assmbl_chaperone_N"/>
</dbReference>
<reference evidence="9" key="1">
    <citation type="submission" date="2023-08" db="EMBL/GenBank/DDBJ databases">
        <title>Emergence of clinically-relevant ST2 carbapenem-resistant Acinetobacter baumannii strains in hospital sewages in Zhejiang, East of China.</title>
        <authorList>
            <person name="Kaichao C."/>
            <person name="Zhang R."/>
        </authorList>
    </citation>
    <scope>NUCLEOTIDE SEQUENCE</scope>
    <source>
        <strain evidence="9">M-SY-60</strain>
    </source>
</reference>
<evidence type="ECO:0000313" key="10">
    <source>
        <dbReference type="Proteomes" id="UP001243195"/>
    </source>
</evidence>
<evidence type="ECO:0000259" key="8">
    <source>
        <dbReference type="Pfam" id="PF02753"/>
    </source>
</evidence>
<feature type="chain" id="PRO_5043891645" evidence="6">
    <location>
        <begin position="24"/>
        <end position="242"/>
    </location>
</feature>
<keyword evidence="5" id="KW-0143">Chaperone</keyword>
<keyword evidence="3 6" id="KW-0732">Signal</keyword>
<proteinExistence type="inferred from homology"/>
<dbReference type="InterPro" id="IPR013783">
    <property type="entry name" value="Ig-like_fold"/>
</dbReference>
<feature type="domain" description="Pili assembly chaperone N-terminal" evidence="7">
    <location>
        <begin position="25"/>
        <end position="150"/>
    </location>
</feature>
<gene>
    <name evidence="9" type="ORF">RFH51_13705</name>
</gene>
<feature type="domain" description="Pili assembly chaperone C-terminal" evidence="8">
    <location>
        <begin position="172"/>
        <end position="231"/>
    </location>
</feature>
<evidence type="ECO:0000256" key="3">
    <source>
        <dbReference type="ARBA" id="ARBA00022729"/>
    </source>
</evidence>
<comment type="subcellular location">
    <subcellularLocation>
        <location evidence="1">Periplasm</location>
    </subcellularLocation>
</comment>
<dbReference type="InterPro" id="IPR008962">
    <property type="entry name" value="PapD-like_sf"/>
</dbReference>
<keyword evidence="4" id="KW-0574">Periplasm</keyword>
<dbReference type="InterPro" id="IPR036316">
    <property type="entry name" value="Pili_assmbl_chap_C_dom_sf"/>
</dbReference>
<dbReference type="AlphaFoldDB" id="A0AAW8JMK0"/>
<evidence type="ECO:0000313" key="9">
    <source>
        <dbReference type="EMBL" id="MDQ9072511.1"/>
    </source>
</evidence>
<dbReference type="SUPFAM" id="SSF49584">
    <property type="entry name" value="Periplasmic chaperone C-domain"/>
    <property type="match status" value="1"/>
</dbReference>
<dbReference type="InterPro" id="IPR016148">
    <property type="entry name" value="Pili_assmbl_chaperone_C"/>
</dbReference>
<dbReference type="Pfam" id="PF00345">
    <property type="entry name" value="PapD_N"/>
    <property type="match status" value="1"/>
</dbReference>
<dbReference type="GO" id="GO:0071555">
    <property type="term" value="P:cell wall organization"/>
    <property type="evidence" value="ECO:0007669"/>
    <property type="project" value="InterPro"/>
</dbReference>
<dbReference type="PANTHER" id="PTHR30251:SF10">
    <property type="entry name" value="FIMBRIAL CHAPERONE YEHC-RELATED"/>
    <property type="match status" value="1"/>
</dbReference>
<name>A0AAW8JMK0_9GAMM</name>
<dbReference type="Gene3D" id="2.60.40.10">
    <property type="entry name" value="Immunoglobulins"/>
    <property type="match status" value="2"/>
</dbReference>
<dbReference type="InterPro" id="IPR001829">
    <property type="entry name" value="Pili_assmbl_chaperone_bac"/>
</dbReference>
<evidence type="ECO:0000256" key="6">
    <source>
        <dbReference type="SAM" id="SignalP"/>
    </source>
</evidence>
<dbReference type="RefSeq" id="WP_308956305.1">
    <property type="nucleotide sequence ID" value="NZ_JAVICY010000014.1"/>
</dbReference>
<organism evidence="9 10">
    <name type="scientific">Acinetobacter gerneri</name>
    <dbReference type="NCBI Taxonomy" id="202952"/>
    <lineage>
        <taxon>Bacteria</taxon>
        <taxon>Pseudomonadati</taxon>
        <taxon>Pseudomonadota</taxon>
        <taxon>Gammaproteobacteria</taxon>
        <taxon>Moraxellales</taxon>
        <taxon>Moraxellaceae</taxon>
        <taxon>Acinetobacter</taxon>
    </lineage>
</organism>
<protein>
    <submittedName>
        <fullName evidence="9">Molecular chaperone</fullName>
    </submittedName>
</protein>
<comment type="similarity">
    <text evidence="2">Belongs to the periplasmic pilus chaperone family.</text>
</comment>
<evidence type="ECO:0000256" key="2">
    <source>
        <dbReference type="ARBA" id="ARBA00007399"/>
    </source>
</evidence>
<dbReference type="PANTHER" id="PTHR30251">
    <property type="entry name" value="PILUS ASSEMBLY CHAPERONE"/>
    <property type="match status" value="1"/>
</dbReference>
<dbReference type="EMBL" id="JAVIDA010000021">
    <property type="protein sequence ID" value="MDQ9072511.1"/>
    <property type="molecule type" value="Genomic_DNA"/>
</dbReference>
<accession>A0AAW8JMK0</accession>
<evidence type="ECO:0000256" key="4">
    <source>
        <dbReference type="ARBA" id="ARBA00022764"/>
    </source>
</evidence>
<sequence length="242" mass="28001">MKNRCLLYFLTIFLFSQSFHISAAVVMLSTRVIYLSDQKDVSLAIYNHSSRPSLIQAWIESEPVQIGGEKEQIPFVLTPSVLRLEAGKQQKLSIMALPEANNLSQRQESIFWLHIVDIPPKPNHKSDSTQNYLQVIIHSRLKLIYRPKRLHDERNTAPQKLVWKIQDHKILIENPTAFYMSIPSVLTYNRQDLMGSVGMLIKPFSNSEIVLNSDHIEKLKFMCINDYGGYDEYKVELNRANK</sequence>
<dbReference type="SUPFAM" id="SSF49354">
    <property type="entry name" value="PapD-like"/>
    <property type="match status" value="1"/>
</dbReference>
<dbReference type="Pfam" id="PF02753">
    <property type="entry name" value="PapD_C"/>
    <property type="match status" value="1"/>
</dbReference>
<dbReference type="InterPro" id="IPR050643">
    <property type="entry name" value="Periplasmic_pilus_chap"/>
</dbReference>
<dbReference type="PRINTS" id="PR00969">
    <property type="entry name" value="CHAPERONPILI"/>
</dbReference>
<evidence type="ECO:0000256" key="1">
    <source>
        <dbReference type="ARBA" id="ARBA00004418"/>
    </source>
</evidence>
<dbReference type="Proteomes" id="UP001243195">
    <property type="component" value="Unassembled WGS sequence"/>
</dbReference>
<dbReference type="GO" id="GO:0030288">
    <property type="term" value="C:outer membrane-bounded periplasmic space"/>
    <property type="evidence" value="ECO:0007669"/>
    <property type="project" value="InterPro"/>
</dbReference>
<comment type="caution">
    <text evidence="9">The sequence shown here is derived from an EMBL/GenBank/DDBJ whole genome shotgun (WGS) entry which is preliminary data.</text>
</comment>